<dbReference type="InterPro" id="IPR020846">
    <property type="entry name" value="MFS_dom"/>
</dbReference>
<feature type="transmembrane region" description="Helical" evidence="6">
    <location>
        <begin position="80"/>
        <end position="100"/>
    </location>
</feature>
<gene>
    <name evidence="8" type="ORF">D0T11_11840</name>
</gene>
<dbReference type="GO" id="GO:0022857">
    <property type="term" value="F:transmembrane transporter activity"/>
    <property type="evidence" value="ECO:0007669"/>
    <property type="project" value="InterPro"/>
</dbReference>
<dbReference type="CDD" id="cd17394">
    <property type="entry name" value="MFS_FucP_like"/>
    <property type="match status" value="1"/>
</dbReference>
<feature type="transmembrane region" description="Helical" evidence="6">
    <location>
        <begin position="476"/>
        <end position="496"/>
    </location>
</feature>
<accession>A0A418QXH6</accession>
<dbReference type="InterPro" id="IPR050375">
    <property type="entry name" value="MFS_TsgA-like"/>
</dbReference>
<feature type="transmembrane region" description="Helical" evidence="6">
    <location>
        <begin position="120"/>
        <end position="137"/>
    </location>
</feature>
<dbReference type="OrthoDB" id="9795150at2"/>
<evidence type="ECO:0000313" key="8">
    <source>
        <dbReference type="EMBL" id="RIY09851.1"/>
    </source>
</evidence>
<keyword evidence="3 6" id="KW-0812">Transmembrane</keyword>
<dbReference type="Proteomes" id="UP000284250">
    <property type="component" value="Unassembled WGS sequence"/>
</dbReference>
<feature type="transmembrane region" description="Helical" evidence="6">
    <location>
        <begin position="211"/>
        <end position="234"/>
    </location>
</feature>
<name>A0A418QXH6_9BACT</name>
<dbReference type="EMBL" id="QYCN01000015">
    <property type="protein sequence ID" value="RIY09851.1"/>
    <property type="molecule type" value="Genomic_DNA"/>
</dbReference>
<dbReference type="InterPro" id="IPR036259">
    <property type="entry name" value="MFS_trans_sf"/>
</dbReference>
<reference evidence="8 9" key="1">
    <citation type="submission" date="2018-09" db="EMBL/GenBank/DDBJ databases">
        <authorList>
            <person name="Zeman M."/>
            <person name="Pardy F."/>
        </authorList>
    </citation>
    <scope>NUCLEOTIDE SEQUENCE [LARGE SCALE GENOMIC DNA]</scope>
    <source>
        <strain evidence="8 9">CCM 8852</strain>
    </source>
</reference>
<evidence type="ECO:0000256" key="5">
    <source>
        <dbReference type="ARBA" id="ARBA00023136"/>
    </source>
</evidence>
<feature type="domain" description="Major facilitator superfamily (MFS) profile" evidence="7">
    <location>
        <begin position="83"/>
        <end position="528"/>
    </location>
</feature>
<feature type="transmembrane region" description="Helical" evidence="6">
    <location>
        <begin position="149"/>
        <end position="167"/>
    </location>
</feature>
<evidence type="ECO:0000256" key="4">
    <source>
        <dbReference type="ARBA" id="ARBA00022989"/>
    </source>
</evidence>
<organism evidence="8 9">
    <name type="scientific">Hymenobacter rubripertinctus</name>
    <dbReference type="NCBI Taxonomy" id="2029981"/>
    <lineage>
        <taxon>Bacteria</taxon>
        <taxon>Pseudomonadati</taxon>
        <taxon>Bacteroidota</taxon>
        <taxon>Cytophagia</taxon>
        <taxon>Cytophagales</taxon>
        <taxon>Hymenobacteraceae</taxon>
        <taxon>Hymenobacter</taxon>
    </lineage>
</organism>
<keyword evidence="5 6" id="KW-0472">Membrane</keyword>
<dbReference type="SUPFAM" id="SSF103473">
    <property type="entry name" value="MFS general substrate transporter"/>
    <property type="match status" value="1"/>
</dbReference>
<dbReference type="AlphaFoldDB" id="A0A418QXH6"/>
<dbReference type="Pfam" id="PF07690">
    <property type="entry name" value="MFS_1"/>
    <property type="match status" value="1"/>
</dbReference>
<feature type="transmembrane region" description="Helical" evidence="6">
    <location>
        <begin position="418"/>
        <end position="435"/>
    </location>
</feature>
<comment type="caution">
    <text evidence="8">The sequence shown here is derived from an EMBL/GenBank/DDBJ whole genome shotgun (WGS) entry which is preliminary data.</text>
</comment>
<comment type="subcellular location">
    <subcellularLocation>
        <location evidence="1">Cell inner membrane</location>
        <topology evidence="1">Multi-pass membrane protein</topology>
    </subcellularLocation>
</comment>
<keyword evidence="4 6" id="KW-1133">Transmembrane helix</keyword>
<feature type="transmembrane region" description="Helical" evidence="6">
    <location>
        <begin position="173"/>
        <end position="190"/>
    </location>
</feature>
<feature type="transmembrane region" description="Helical" evidence="6">
    <location>
        <begin position="263"/>
        <end position="281"/>
    </location>
</feature>
<feature type="transmembrane region" description="Helical" evidence="6">
    <location>
        <begin position="441"/>
        <end position="464"/>
    </location>
</feature>
<evidence type="ECO:0000259" key="7">
    <source>
        <dbReference type="PROSITE" id="PS50850"/>
    </source>
</evidence>
<evidence type="ECO:0000256" key="6">
    <source>
        <dbReference type="SAM" id="Phobius"/>
    </source>
</evidence>
<dbReference type="Gene3D" id="1.20.1250.20">
    <property type="entry name" value="MFS general substrate transporter like domains"/>
    <property type="match status" value="3"/>
</dbReference>
<keyword evidence="2" id="KW-1003">Cell membrane</keyword>
<evidence type="ECO:0000256" key="2">
    <source>
        <dbReference type="ARBA" id="ARBA00022475"/>
    </source>
</evidence>
<keyword evidence="9" id="KW-1185">Reference proteome</keyword>
<feature type="transmembrane region" description="Helical" evidence="6">
    <location>
        <begin position="386"/>
        <end position="406"/>
    </location>
</feature>
<dbReference type="PROSITE" id="PS50850">
    <property type="entry name" value="MFS"/>
    <property type="match status" value="1"/>
</dbReference>
<protein>
    <submittedName>
        <fullName evidence="8">Sugar MFS transporter</fullName>
    </submittedName>
</protein>
<reference evidence="8 9" key="2">
    <citation type="submission" date="2019-01" db="EMBL/GenBank/DDBJ databases">
        <title>Hymenobacter humicola sp. nov., isolated from soils in Antarctica.</title>
        <authorList>
            <person name="Sedlacek I."/>
            <person name="Holochova P."/>
            <person name="Kralova S."/>
            <person name="Pantucek R."/>
            <person name="Stankova E."/>
            <person name="Vrbovska V."/>
            <person name="Kristofova L."/>
            <person name="Svec P."/>
            <person name="Busse H.-J."/>
        </authorList>
    </citation>
    <scope>NUCLEOTIDE SEQUENCE [LARGE SCALE GENOMIC DNA]</scope>
    <source>
        <strain evidence="8 9">CCM 8852</strain>
    </source>
</reference>
<feature type="transmembrane region" description="Helical" evidence="6">
    <location>
        <begin position="502"/>
        <end position="521"/>
    </location>
</feature>
<dbReference type="PANTHER" id="PTHR43702:SF3">
    <property type="entry name" value="PROTEIN TSGA"/>
    <property type="match status" value="1"/>
</dbReference>
<evidence type="ECO:0000256" key="1">
    <source>
        <dbReference type="ARBA" id="ARBA00004429"/>
    </source>
</evidence>
<sequence length="528" mass="55407">MCRLAPPLLFRRGGRGVRRTQRATRSERRNAVKPGVSAKIRSIAKPARGPAFFTPNPPPMAAPLASSPATAAAPAAARSYVGPMVLMTTLFFLFAAVTNFNDVLMPYLKDVCQLTDFQSTAVQSAFFGAYFLMSLPAGRVLEKLGFQRGIVLGLLVMAVGALLFVPAANSRTFGLFLLALSFLGAGMTLLQVAANPYVSVLGPARTAASRISIVGVANGLGGTLSPLIGGLILFGGSTVLKAQLAQLPLEQRLSEEAALVKPLYVGLAVFLAVLALLFFVVRLPEIESLPADEDAAAAQAAAETGRSSALSFRHLTLGVVAIFVYVGVEVGIGSFIIRYGEAQNINQLSGFTQELVRILSQATNWAAALFGNAPEAIDTTAGFTKAVGAVLVASYWFGVMVGRIIGIPLLSRFDARKLLAGVCAAGVALVLLSIASTGETALWLVVLCGLCNAIIWPVVFPLAITGLGRFTKQGSSYLIMAIVGGAIIPPLMGLLATHGGGLRVAFILPALCYAYLLFYALNGYRVAR</sequence>
<dbReference type="PANTHER" id="PTHR43702">
    <property type="entry name" value="L-FUCOSE-PROTON SYMPORTER"/>
    <property type="match status" value="1"/>
</dbReference>
<feature type="transmembrane region" description="Helical" evidence="6">
    <location>
        <begin position="315"/>
        <end position="337"/>
    </location>
</feature>
<proteinExistence type="predicted"/>
<dbReference type="InterPro" id="IPR011701">
    <property type="entry name" value="MFS"/>
</dbReference>
<evidence type="ECO:0000313" key="9">
    <source>
        <dbReference type="Proteomes" id="UP000284250"/>
    </source>
</evidence>
<dbReference type="GO" id="GO:0005886">
    <property type="term" value="C:plasma membrane"/>
    <property type="evidence" value="ECO:0007669"/>
    <property type="project" value="UniProtKB-SubCell"/>
</dbReference>
<evidence type="ECO:0000256" key="3">
    <source>
        <dbReference type="ARBA" id="ARBA00022692"/>
    </source>
</evidence>